<comment type="caution">
    <text evidence="1">The sequence shown here is derived from an EMBL/GenBank/DDBJ whole genome shotgun (WGS) entry which is preliminary data.</text>
</comment>
<protein>
    <submittedName>
        <fullName evidence="1">Uncharacterized protein</fullName>
    </submittedName>
</protein>
<proteinExistence type="predicted"/>
<dbReference type="AlphaFoldDB" id="A0A084II61"/>
<name>A0A084II61_SALHC</name>
<gene>
    <name evidence="1" type="ORF">C41B8_15315</name>
</gene>
<dbReference type="EMBL" id="APNK01000031">
    <property type="protein sequence ID" value="KEZ76395.1"/>
    <property type="molecule type" value="Genomic_DNA"/>
</dbReference>
<evidence type="ECO:0000313" key="1">
    <source>
        <dbReference type="EMBL" id="KEZ76395.1"/>
    </source>
</evidence>
<keyword evidence="2" id="KW-1185">Reference proteome</keyword>
<evidence type="ECO:0000313" key="2">
    <source>
        <dbReference type="Proteomes" id="UP000028302"/>
    </source>
</evidence>
<dbReference type="STRING" id="1304275.C41B8_15315"/>
<accession>A0A084II61</accession>
<organism evidence="1 2">
    <name type="scientific">Salinisphaera hydrothermalis (strain C41B8)</name>
    <dbReference type="NCBI Taxonomy" id="1304275"/>
    <lineage>
        <taxon>Bacteria</taxon>
        <taxon>Pseudomonadati</taxon>
        <taxon>Pseudomonadota</taxon>
        <taxon>Gammaproteobacteria</taxon>
        <taxon>Salinisphaerales</taxon>
        <taxon>Salinisphaeraceae</taxon>
        <taxon>Salinisphaera</taxon>
    </lineage>
</organism>
<reference evidence="1 2" key="1">
    <citation type="submission" date="2013-03" db="EMBL/GenBank/DDBJ databases">
        <title>Salinisphaera hydrothermalis C41B8 Genome Sequencing.</title>
        <authorList>
            <person name="Li C."/>
            <person name="Lai Q."/>
            <person name="Shao Z."/>
        </authorList>
    </citation>
    <scope>NUCLEOTIDE SEQUENCE [LARGE SCALE GENOMIC DNA]</scope>
    <source>
        <strain evidence="1 2">C41B8</strain>
    </source>
</reference>
<sequence length="168" mass="18007">MHNRVGVATVLTVWGFALLLVSAWASIALASEADDVAAFRDFQLDSHYLHRWMAVKREATAKGVRMQVLPLQSGGSAASGNDSLSALTAHLDAEPGVHAILAHHGMTARDFVLGSLVLVTARMALYPGAGGDAQAGVSRHNLDFVRAHKAEVDRFIQQDMRAQAAMNH</sequence>
<dbReference type="Proteomes" id="UP000028302">
    <property type="component" value="Unassembled WGS sequence"/>
</dbReference>
<dbReference type="RefSeq" id="WP_037340169.1">
    <property type="nucleotide sequence ID" value="NZ_APNK01000031.1"/>
</dbReference>